<comment type="cofactor">
    <cofactor evidence="1">
        <name>Mg(2+)</name>
        <dbReference type="ChEBI" id="CHEBI:18420"/>
    </cofactor>
</comment>
<evidence type="ECO:0000313" key="8">
    <source>
        <dbReference type="EMBL" id="MBN4066628.1"/>
    </source>
</evidence>
<evidence type="ECO:0000256" key="7">
    <source>
        <dbReference type="RuleBase" id="RU004466"/>
    </source>
</evidence>
<proteinExistence type="inferred from homology"/>
<accession>A0ABS3AQM3</accession>
<keyword evidence="9" id="KW-1185">Reference proteome</keyword>
<dbReference type="CDD" id="cd00685">
    <property type="entry name" value="Trans_IPPS_HT"/>
    <property type="match status" value="1"/>
</dbReference>
<evidence type="ECO:0000313" key="9">
    <source>
        <dbReference type="Proteomes" id="UP000722121"/>
    </source>
</evidence>
<name>A0ABS3AQM3_9BACT</name>
<dbReference type="PANTHER" id="PTHR43281:SF1">
    <property type="entry name" value="FARNESYL DIPHOSPHATE SYNTHASE"/>
    <property type="match status" value="1"/>
</dbReference>
<dbReference type="PROSITE" id="PS00444">
    <property type="entry name" value="POLYPRENYL_SYNTHASE_2"/>
    <property type="match status" value="1"/>
</dbReference>
<evidence type="ECO:0000256" key="5">
    <source>
        <dbReference type="ARBA" id="ARBA00022842"/>
    </source>
</evidence>
<evidence type="ECO:0000256" key="4">
    <source>
        <dbReference type="ARBA" id="ARBA00022723"/>
    </source>
</evidence>
<evidence type="ECO:0000256" key="1">
    <source>
        <dbReference type="ARBA" id="ARBA00001946"/>
    </source>
</evidence>
<dbReference type="Proteomes" id="UP000722121">
    <property type="component" value="Unassembled WGS sequence"/>
</dbReference>
<keyword evidence="5" id="KW-0460">Magnesium</keyword>
<evidence type="ECO:0000256" key="3">
    <source>
        <dbReference type="ARBA" id="ARBA00022679"/>
    </source>
</evidence>
<dbReference type="SUPFAM" id="SSF48576">
    <property type="entry name" value="Terpenoid synthases"/>
    <property type="match status" value="1"/>
</dbReference>
<dbReference type="PANTHER" id="PTHR43281">
    <property type="entry name" value="FARNESYL DIPHOSPHATE SYNTHASE"/>
    <property type="match status" value="1"/>
</dbReference>
<dbReference type="Gene3D" id="1.10.600.10">
    <property type="entry name" value="Farnesyl Diphosphate Synthase"/>
    <property type="match status" value="1"/>
</dbReference>
<dbReference type="InterPro" id="IPR053378">
    <property type="entry name" value="Prenyl_diphosphate_synthase"/>
</dbReference>
<reference evidence="8 9" key="1">
    <citation type="submission" date="2021-02" db="EMBL/GenBank/DDBJ databases">
        <title>Activity-based single-cell genomes from oceanic crustal fluid captures similar information to metagenomic and metatranscriptomic surveys with orders of magnitude less sampling.</title>
        <authorList>
            <person name="D'Angelo T.S."/>
            <person name="Orcutt B.N."/>
        </authorList>
    </citation>
    <scope>NUCLEOTIDE SEQUENCE [LARGE SCALE GENOMIC DNA]</scope>
    <source>
        <strain evidence="8">AH-315-G07</strain>
    </source>
</reference>
<dbReference type="InterPro" id="IPR008949">
    <property type="entry name" value="Isoprenoid_synthase_dom_sf"/>
</dbReference>
<dbReference type="SFLD" id="SFLDS00005">
    <property type="entry name" value="Isoprenoid_Synthase_Type_I"/>
    <property type="match status" value="1"/>
</dbReference>
<evidence type="ECO:0000256" key="2">
    <source>
        <dbReference type="ARBA" id="ARBA00006706"/>
    </source>
</evidence>
<protein>
    <submittedName>
        <fullName evidence="8">Polyprenyl synthetase family protein</fullName>
    </submittedName>
</protein>
<sequence length="310" mass="34614">MIQEEQGSKQQYDSSEDFATHARILVETRLDELLLPKEERLNALYSAARHTTLASAKRIRPLFLLATLDALRRDLKIGLDVACALELVHTYSLVHDDLPCMDDDDLRRGKPTLHKLYNEGLAVLAGDFLLTYAFEVVASAHGPSEQQKVRLIATLASHAGDKGMVGGQWVDVEKEGMRFDQKTLDFIHIKKTAALFVAAMEMGAILADADAALVQQISAFAKQFGLFFQIVDDILDVTATQQDIGKPVGSDAAKEKTTYTSLLGVEKARMCVKRHYEQLQIELERLPMKTDFFAYTMALLHRRLCSSPQC</sequence>
<evidence type="ECO:0000256" key="6">
    <source>
        <dbReference type="ARBA" id="ARBA00023229"/>
    </source>
</evidence>
<dbReference type="InterPro" id="IPR000092">
    <property type="entry name" value="Polyprenyl_synt"/>
</dbReference>
<gene>
    <name evidence="8" type="ORF">JYU14_00915</name>
</gene>
<dbReference type="InterPro" id="IPR033749">
    <property type="entry name" value="Polyprenyl_synt_CS"/>
</dbReference>
<comment type="similarity">
    <text evidence="2 7">Belongs to the FPP/GGPP synthase family.</text>
</comment>
<comment type="caution">
    <text evidence="8">The sequence shown here is derived from an EMBL/GenBank/DDBJ whole genome shotgun (WGS) entry which is preliminary data.</text>
</comment>
<organism evidence="8 9">
    <name type="scientific">Simkania negevensis</name>
    <dbReference type="NCBI Taxonomy" id="83561"/>
    <lineage>
        <taxon>Bacteria</taxon>
        <taxon>Pseudomonadati</taxon>
        <taxon>Chlamydiota</taxon>
        <taxon>Chlamydiia</taxon>
        <taxon>Parachlamydiales</taxon>
        <taxon>Simkaniaceae</taxon>
        <taxon>Simkania</taxon>
    </lineage>
</organism>
<dbReference type="NCBIfam" id="NF045485">
    <property type="entry name" value="FPPsyn"/>
    <property type="match status" value="1"/>
</dbReference>
<keyword evidence="3 7" id="KW-0808">Transferase</keyword>
<keyword evidence="6" id="KW-0414">Isoprene biosynthesis</keyword>
<dbReference type="SFLD" id="SFLDG01017">
    <property type="entry name" value="Polyprenyl_Transferase_Like"/>
    <property type="match status" value="1"/>
</dbReference>
<dbReference type="Pfam" id="PF00348">
    <property type="entry name" value="polyprenyl_synt"/>
    <property type="match status" value="1"/>
</dbReference>
<keyword evidence="4" id="KW-0479">Metal-binding</keyword>
<dbReference type="EMBL" id="JAFITR010000012">
    <property type="protein sequence ID" value="MBN4066628.1"/>
    <property type="molecule type" value="Genomic_DNA"/>
</dbReference>
<dbReference type="PROSITE" id="PS00723">
    <property type="entry name" value="POLYPRENYL_SYNTHASE_1"/>
    <property type="match status" value="1"/>
</dbReference>